<evidence type="ECO:0000313" key="3">
    <source>
        <dbReference type="EMBL" id="KDO33583.1"/>
    </source>
</evidence>
<feature type="transmembrane region" description="Helical" evidence="1">
    <location>
        <begin position="124"/>
        <end position="143"/>
    </location>
</feature>
<dbReference type="Gene3D" id="1.20.1280.50">
    <property type="match status" value="1"/>
</dbReference>
<keyword evidence="4" id="KW-1185">Reference proteome</keyword>
<dbReference type="EMBL" id="KK583192">
    <property type="protein sequence ID" value="KDO33583.1"/>
    <property type="molecule type" value="Genomic_DNA"/>
</dbReference>
<dbReference type="KEGG" id="spar:SPRG_19214"/>
<accession>A0A067CST5</accession>
<reference evidence="3 4" key="1">
    <citation type="journal article" date="2013" name="PLoS Genet.">
        <title>Distinctive expansion of potential virulence genes in the genome of the oomycete fish pathogen Saprolegnia parasitica.</title>
        <authorList>
            <person name="Jiang R.H."/>
            <person name="de Bruijn I."/>
            <person name="Haas B.J."/>
            <person name="Belmonte R."/>
            <person name="Lobach L."/>
            <person name="Christie J."/>
            <person name="van den Ackerveken G."/>
            <person name="Bottin A."/>
            <person name="Bulone V."/>
            <person name="Diaz-Moreno S.M."/>
            <person name="Dumas B."/>
            <person name="Fan L."/>
            <person name="Gaulin E."/>
            <person name="Govers F."/>
            <person name="Grenville-Briggs L.J."/>
            <person name="Horner N.R."/>
            <person name="Levin J.Z."/>
            <person name="Mammella M."/>
            <person name="Meijer H.J."/>
            <person name="Morris P."/>
            <person name="Nusbaum C."/>
            <person name="Oome S."/>
            <person name="Phillips A.J."/>
            <person name="van Rooyen D."/>
            <person name="Rzeszutek E."/>
            <person name="Saraiva M."/>
            <person name="Secombes C.J."/>
            <person name="Seidl M.F."/>
            <person name="Snel B."/>
            <person name="Stassen J.H."/>
            <person name="Sykes S."/>
            <person name="Tripathy S."/>
            <person name="van den Berg H."/>
            <person name="Vega-Arreguin J.C."/>
            <person name="Wawra S."/>
            <person name="Young S.K."/>
            <person name="Zeng Q."/>
            <person name="Dieguez-Uribeondo J."/>
            <person name="Russ C."/>
            <person name="Tyler B.M."/>
            <person name="van West P."/>
        </authorList>
    </citation>
    <scope>NUCLEOTIDE SEQUENCE [LARGE SCALE GENOMIC DNA]</scope>
    <source>
        <strain evidence="3 4">CBS 223.65</strain>
    </source>
</reference>
<dbReference type="OMA" id="CVARAWH"/>
<dbReference type="RefSeq" id="XP_012195635.1">
    <property type="nucleotide sequence ID" value="XM_012340245.1"/>
</dbReference>
<proteinExistence type="predicted"/>
<evidence type="ECO:0000313" key="4">
    <source>
        <dbReference type="Proteomes" id="UP000030745"/>
    </source>
</evidence>
<dbReference type="AlphaFoldDB" id="A0A067CST5"/>
<keyword evidence="1" id="KW-0472">Membrane</keyword>
<dbReference type="OrthoDB" id="3219396at2759"/>
<feature type="transmembrane region" description="Helical" evidence="1">
    <location>
        <begin position="172"/>
        <end position="198"/>
    </location>
</feature>
<protein>
    <recommendedName>
        <fullName evidence="2">F-box domain-containing protein</fullName>
    </recommendedName>
</protein>
<dbReference type="GeneID" id="24140636"/>
<keyword evidence="1" id="KW-0812">Transmembrane</keyword>
<dbReference type="Proteomes" id="UP000030745">
    <property type="component" value="Unassembled WGS sequence"/>
</dbReference>
<organism evidence="3 4">
    <name type="scientific">Saprolegnia parasitica (strain CBS 223.65)</name>
    <dbReference type="NCBI Taxonomy" id="695850"/>
    <lineage>
        <taxon>Eukaryota</taxon>
        <taxon>Sar</taxon>
        <taxon>Stramenopiles</taxon>
        <taxon>Oomycota</taxon>
        <taxon>Saprolegniomycetes</taxon>
        <taxon>Saprolegniales</taxon>
        <taxon>Saprolegniaceae</taxon>
        <taxon>Saprolegnia</taxon>
    </lineage>
</organism>
<feature type="transmembrane region" description="Helical" evidence="1">
    <location>
        <begin position="84"/>
        <end position="104"/>
    </location>
</feature>
<evidence type="ECO:0000259" key="2">
    <source>
        <dbReference type="PROSITE" id="PS50181"/>
    </source>
</evidence>
<feature type="domain" description="F-box" evidence="2">
    <location>
        <begin position="1"/>
        <end position="43"/>
    </location>
</feature>
<keyword evidence="1" id="KW-1133">Transmembrane helix</keyword>
<dbReference type="InterPro" id="IPR001810">
    <property type="entry name" value="F-box_dom"/>
</dbReference>
<sequence length="355" mass="39869">MAMPGDVIERILSFLDSKSVTRASCVARAWHDASRAPWLWARLCEHHFRSPFLRTRADYIRQWTITRDTLRLHMAMYSVFFDQMYLLLGCASATGWLFGAQPVLFALRLDGLDDSIAMASARPFVLLPALYLPIKASVLRLLYTRLRPLERYVLSYAAEMRHVMLTRDSCRLFVYLAGGCGGLQLLPPLVQLLAALPLSVQRSPFTPRGPEPHRSTTLRCLVCLLLSALSHAVAPTTSLALVPLSVGLMLYGRALRTLLWRTSLVDAMRRMVRDGGFPPILTALLWYLRYTQWLPLPYTLLLLVEYGVWVADGPLLPALERVFRAAMAAPPLVRGSSPRPCDSADDDYRATVARA</sequence>
<dbReference type="VEuPathDB" id="FungiDB:SPRG_19214"/>
<dbReference type="InterPro" id="IPR036047">
    <property type="entry name" value="F-box-like_dom_sf"/>
</dbReference>
<dbReference type="Pfam" id="PF12937">
    <property type="entry name" value="F-box-like"/>
    <property type="match status" value="1"/>
</dbReference>
<feature type="transmembrane region" description="Helical" evidence="1">
    <location>
        <begin position="218"/>
        <end position="251"/>
    </location>
</feature>
<dbReference type="SUPFAM" id="SSF81383">
    <property type="entry name" value="F-box domain"/>
    <property type="match status" value="1"/>
</dbReference>
<gene>
    <name evidence="3" type="ORF">SPRG_19214</name>
</gene>
<name>A0A067CST5_SAPPC</name>
<feature type="transmembrane region" description="Helical" evidence="1">
    <location>
        <begin position="271"/>
        <end position="288"/>
    </location>
</feature>
<evidence type="ECO:0000256" key="1">
    <source>
        <dbReference type="SAM" id="Phobius"/>
    </source>
</evidence>
<dbReference type="PROSITE" id="PS50181">
    <property type="entry name" value="FBOX"/>
    <property type="match status" value="1"/>
</dbReference>